<proteinExistence type="predicted"/>
<dbReference type="EMBL" id="AP018205">
    <property type="protein sequence ID" value="BAY59552.1"/>
    <property type="molecule type" value="Genomic_DNA"/>
</dbReference>
<evidence type="ECO:0000313" key="2">
    <source>
        <dbReference type="Proteomes" id="UP000217895"/>
    </source>
</evidence>
<protein>
    <submittedName>
        <fullName evidence="1">Uncharacterized protein</fullName>
    </submittedName>
</protein>
<accession>A0A1Z4JS56</accession>
<gene>
    <name evidence="1" type="ORF">NIES2135_64290</name>
</gene>
<sequence length="221" mass="25095">MITTKAFKEQHDLSDSAFKRLVRKAKRQYPGGEFTRRINSTQWEVLHPAILESLISTTVAEPEFTDSTMTANKSASHLLQPLNLVPLHSLVPSHSQTVEVIPTSKVSTIADLNGQRDRLMQGQSEIEMALEVVQQTRQLVGYVLSVQRSQTTVDTQQVTQLEDAAFELQVHADCLRREDRRTSIEQGYRDQRRSEAQTQVVQMRDFFARRTEATASSEVQP</sequence>
<keyword evidence="2" id="KW-1185">Reference proteome</keyword>
<organism evidence="1 2">
    <name type="scientific">Leptolyngbya boryana NIES-2135</name>
    <dbReference type="NCBI Taxonomy" id="1973484"/>
    <lineage>
        <taxon>Bacteria</taxon>
        <taxon>Bacillati</taxon>
        <taxon>Cyanobacteriota</taxon>
        <taxon>Cyanophyceae</taxon>
        <taxon>Leptolyngbyales</taxon>
        <taxon>Leptolyngbyaceae</taxon>
        <taxon>Leptolyngbya group</taxon>
        <taxon>Leptolyngbya</taxon>
    </lineage>
</organism>
<name>A0A1Z4JS56_LEPBY</name>
<geneLocation type="plasmid" evidence="1">
    <name>plasmid2</name>
</geneLocation>
<keyword evidence="1" id="KW-0614">Plasmid</keyword>
<evidence type="ECO:0000313" key="1">
    <source>
        <dbReference type="EMBL" id="BAY59552.1"/>
    </source>
</evidence>
<dbReference type="Proteomes" id="UP000217895">
    <property type="component" value="Plasmid Plasmid2 dna"/>
</dbReference>
<reference evidence="1 2" key="1">
    <citation type="submission" date="2017-06" db="EMBL/GenBank/DDBJ databases">
        <title>Genome sequencing of cyanobaciteial culture collection at National Institute for Environmental Studies (NIES).</title>
        <authorList>
            <person name="Hirose Y."/>
            <person name="Shimura Y."/>
            <person name="Fujisawa T."/>
            <person name="Nakamura Y."/>
            <person name="Kawachi M."/>
        </authorList>
    </citation>
    <scope>NUCLEOTIDE SEQUENCE [LARGE SCALE GENOMIC DNA]</scope>
    <source>
        <strain evidence="1 2">NIES-2135</strain>
        <plasmid evidence="2">Plasmid Plasmid2 dna</plasmid>
    </source>
</reference>
<dbReference type="AlphaFoldDB" id="A0A1Z4JS56"/>